<name>A0A3G1KQT9_FORW1</name>
<dbReference type="Proteomes" id="UP000323521">
    <property type="component" value="Chromosome"/>
</dbReference>
<sequence length="164" mass="18875">MMEKTMEIIRPLIPLEEAIRKKLKQYNRFRLAKIPESAERAILYRPYYYAEMNTTFTVLKKNRESREIVLVDALSGVPALVNGEVDFLTLNEDSLPGRIVVPQISKDQGEEIALDTVAKAIFRKYRHFPRCRLNQHTLIYRLFCCLQDGPGAPLIFPGDGYDLG</sequence>
<organism evidence="1 2">
    <name type="scientific">Formimonas warabiya</name>
    <dbReference type="NCBI Taxonomy" id="1761012"/>
    <lineage>
        <taxon>Bacteria</taxon>
        <taxon>Bacillati</taxon>
        <taxon>Bacillota</taxon>
        <taxon>Clostridia</taxon>
        <taxon>Eubacteriales</taxon>
        <taxon>Peptococcaceae</taxon>
        <taxon>Candidatus Formimonas</taxon>
    </lineage>
</organism>
<evidence type="ECO:0000313" key="2">
    <source>
        <dbReference type="Proteomes" id="UP000323521"/>
    </source>
</evidence>
<keyword evidence="2" id="KW-1185">Reference proteome</keyword>
<dbReference type="AlphaFoldDB" id="A0A3G1KQT9"/>
<gene>
    <name evidence="1" type="ORF">DCMF_08510</name>
</gene>
<protein>
    <submittedName>
        <fullName evidence="1">Uncharacterized protein</fullName>
    </submittedName>
</protein>
<evidence type="ECO:0000313" key="1">
    <source>
        <dbReference type="EMBL" id="ATW24810.1"/>
    </source>
</evidence>
<dbReference type="EMBL" id="CP017634">
    <property type="protein sequence ID" value="ATW24810.1"/>
    <property type="molecule type" value="Genomic_DNA"/>
</dbReference>
<reference evidence="1 2" key="1">
    <citation type="submission" date="2016-10" db="EMBL/GenBank/DDBJ databases">
        <title>Complete Genome Sequence of Peptococcaceae strain DCMF.</title>
        <authorList>
            <person name="Edwards R.J."/>
            <person name="Holland S.I."/>
            <person name="Deshpande N.P."/>
            <person name="Wong Y.K."/>
            <person name="Ertan H."/>
            <person name="Manefield M."/>
            <person name="Russell T.L."/>
            <person name="Lee M.J."/>
        </authorList>
    </citation>
    <scope>NUCLEOTIDE SEQUENCE [LARGE SCALE GENOMIC DNA]</scope>
    <source>
        <strain evidence="1 2">DCMF</strain>
    </source>
</reference>
<proteinExistence type="predicted"/>
<accession>A0A3G1KQT9</accession>
<dbReference type="KEGG" id="fwa:DCMF_08510"/>